<protein>
    <submittedName>
        <fullName evidence="2">Uncharacterized protein</fullName>
    </submittedName>
</protein>
<evidence type="ECO:0000256" key="1">
    <source>
        <dbReference type="SAM" id="Phobius"/>
    </source>
</evidence>
<evidence type="ECO:0000313" key="3">
    <source>
        <dbReference type="Proteomes" id="UP001178148"/>
    </source>
</evidence>
<reference evidence="2 3" key="1">
    <citation type="journal article" date="2023" name="bioRxiv">
        <title>An intranuclear bacterial parasite of deep-sea mussels expresses apoptosis inhibitors acquired from its host.</title>
        <authorList>
            <person name="Gonzalez Porras M.A."/>
            <person name="Assie A."/>
            <person name="Tietjen M."/>
            <person name="Violette M."/>
            <person name="Kleiner M."/>
            <person name="Gruber-Vodicka H."/>
            <person name="Dubilier N."/>
            <person name="Leisch N."/>
        </authorList>
    </citation>
    <scope>NUCLEOTIDE SEQUENCE [LARGE SCALE GENOMIC DNA]</scope>
    <source>
        <strain evidence="2">IAP13</strain>
    </source>
</reference>
<organism evidence="2 3">
    <name type="scientific">Candidatus Endonucleibacter bathymodioli</name>
    <dbReference type="NCBI Taxonomy" id="539814"/>
    <lineage>
        <taxon>Bacteria</taxon>
        <taxon>Pseudomonadati</taxon>
        <taxon>Pseudomonadota</taxon>
        <taxon>Gammaproteobacteria</taxon>
        <taxon>Oceanospirillales</taxon>
        <taxon>Endozoicomonadaceae</taxon>
        <taxon>Candidatus Endonucleibacter</taxon>
    </lineage>
</organism>
<sequence length="90" mass="10263">MKLQCCPCCKGRAYFADMWVGDLRMWQVTCELCGLSTAYDDDRIFCRDRWNVREENNSLKMWVTGLGALSPFLAVGFFLLGNLVGAGIWK</sequence>
<comment type="caution">
    <text evidence="2">The sequence shown here is derived from an EMBL/GenBank/DDBJ whole genome shotgun (WGS) entry which is preliminary data.</text>
</comment>
<feature type="transmembrane region" description="Helical" evidence="1">
    <location>
        <begin position="68"/>
        <end position="89"/>
    </location>
</feature>
<keyword evidence="1" id="KW-0812">Transmembrane</keyword>
<keyword evidence="1" id="KW-0472">Membrane</keyword>
<keyword evidence="1" id="KW-1133">Transmembrane helix</keyword>
<dbReference type="Proteomes" id="UP001178148">
    <property type="component" value="Unassembled WGS sequence"/>
</dbReference>
<accession>A0AA90NX98</accession>
<evidence type="ECO:0000313" key="2">
    <source>
        <dbReference type="EMBL" id="MDP0589638.1"/>
    </source>
</evidence>
<gene>
    <name evidence="2" type="ORF">QS748_10785</name>
</gene>
<dbReference type="EMBL" id="JASXSV010000017">
    <property type="protein sequence ID" value="MDP0589638.1"/>
    <property type="molecule type" value="Genomic_DNA"/>
</dbReference>
<dbReference type="AlphaFoldDB" id="A0AA90NX98"/>
<keyword evidence="3" id="KW-1185">Reference proteome</keyword>
<proteinExistence type="predicted"/>
<name>A0AA90NX98_9GAMM</name>